<evidence type="ECO:0000313" key="2">
    <source>
        <dbReference type="EMBL" id="EPQ23352.1"/>
    </source>
</evidence>
<proteinExistence type="predicted"/>
<evidence type="ECO:0000313" key="3">
    <source>
        <dbReference type="Proteomes" id="UP000014969"/>
    </source>
</evidence>
<accession>A0A829HUZ8</accession>
<keyword evidence="1" id="KW-1133">Transmembrane helix</keyword>
<protein>
    <submittedName>
        <fullName evidence="2">Uncharacterized protein</fullName>
    </submittedName>
</protein>
<comment type="caution">
    <text evidence="2">The sequence shown here is derived from an EMBL/GenBank/DDBJ whole genome shotgun (WGS) entry which is preliminary data.</text>
</comment>
<dbReference type="AlphaFoldDB" id="A0A829HUZ8"/>
<name>A0A829HUZ8_9MYCO</name>
<gene>
    <name evidence="2" type="ORF">J108_11500</name>
</gene>
<organism evidence="2 3">
    <name type="scientific">Mycobacteroides abscessus subsp. bolletii CRM-0020</name>
    <dbReference type="NCBI Taxonomy" id="1306401"/>
    <lineage>
        <taxon>Bacteria</taxon>
        <taxon>Bacillati</taxon>
        <taxon>Actinomycetota</taxon>
        <taxon>Actinomycetes</taxon>
        <taxon>Mycobacteriales</taxon>
        <taxon>Mycobacteriaceae</taxon>
        <taxon>Mycobacteroides</taxon>
        <taxon>Mycobacteroides abscessus</taxon>
    </lineage>
</organism>
<keyword evidence="1" id="KW-0812">Transmembrane</keyword>
<sequence length="31" mass="3356">MFSRITAAPILHAVDVVFVAPAFVSWADPNL</sequence>
<feature type="transmembrane region" description="Helical" evidence="1">
    <location>
        <begin position="7"/>
        <end position="27"/>
    </location>
</feature>
<keyword evidence="1" id="KW-0472">Membrane</keyword>
<evidence type="ECO:0000256" key="1">
    <source>
        <dbReference type="SAM" id="Phobius"/>
    </source>
</evidence>
<dbReference type="EMBL" id="ATFQ01000021">
    <property type="protein sequence ID" value="EPQ23352.1"/>
    <property type="molecule type" value="Genomic_DNA"/>
</dbReference>
<dbReference type="Proteomes" id="UP000014969">
    <property type="component" value="Unassembled WGS sequence"/>
</dbReference>
<reference evidence="2 3" key="1">
    <citation type="journal article" date="2013" name="Genome Announc.">
        <title>Genome Sequence of an Epidemic Isolate of Mycobacterium abscessus subsp. bolletii from Rio de Janeiro, Brazil.</title>
        <authorList>
            <person name="Davidson R.M."/>
            <person name="Reynolds P.R."/>
            <person name="Farias-Hesson E."/>
            <person name="Duarte R.S."/>
            <person name="Jackson M."/>
            <person name="Strong M."/>
        </authorList>
    </citation>
    <scope>NUCLEOTIDE SEQUENCE [LARGE SCALE GENOMIC DNA]</scope>
    <source>
        <strain evidence="2 3">CRM-0020</strain>
    </source>
</reference>